<accession>Q3A6R3</accession>
<dbReference type="Pfam" id="PF08032">
    <property type="entry name" value="SpoU_sub_bind"/>
    <property type="match status" value="1"/>
</dbReference>
<dbReference type="InterPro" id="IPR029064">
    <property type="entry name" value="Ribosomal_eL30-like_sf"/>
</dbReference>
<dbReference type="InterPro" id="IPR029026">
    <property type="entry name" value="tRNA_m1G_MTases_N"/>
</dbReference>
<dbReference type="OrthoDB" id="9785673at2"/>
<reference evidence="6" key="1">
    <citation type="submission" date="2005-10" db="EMBL/GenBank/DDBJ databases">
        <title>Complete sequence of Pelobacter carbinolicus DSM 2380.</title>
        <authorList>
            <person name="Copeland A."/>
            <person name="Lucas S."/>
            <person name="Lapidus A."/>
            <person name="Barry K."/>
            <person name="Detter J.C."/>
            <person name="Glavina T."/>
            <person name="Hammon N."/>
            <person name="Israni S."/>
            <person name="Pitluck S."/>
            <person name="Chertkov O."/>
            <person name="Schmutz J."/>
            <person name="Larimer F."/>
            <person name="Land M."/>
            <person name="Kyrpides N."/>
            <person name="Ivanova N."/>
            <person name="Richardson P."/>
        </authorList>
    </citation>
    <scope>NUCLEOTIDE SEQUENCE [LARGE SCALE GENOMIC DNA]</scope>
    <source>
        <strain evidence="6">DSM 2380 / NBRC 103641 / GraBd1</strain>
    </source>
</reference>
<dbReference type="NCBIfam" id="TIGR00186">
    <property type="entry name" value="rRNA_methyl_3"/>
    <property type="match status" value="1"/>
</dbReference>
<evidence type="ECO:0000256" key="2">
    <source>
        <dbReference type="ARBA" id="ARBA00022603"/>
    </source>
</evidence>
<dbReference type="EMBL" id="CP000142">
    <property type="protein sequence ID" value="ABA87944.1"/>
    <property type="molecule type" value="Genomic_DNA"/>
</dbReference>
<keyword evidence="3 5" id="KW-0808">Transferase</keyword>
<dbReference type="HOGENOM" id="CLU_021322_0_1_7"/>
<dbReference type="Gene3D" id="3.30.1330.30">
    <property type="match status" value="1"/>
</dbReference>
<comment type="similarity">
    <text evidence="1">Belongs to the class IV-like SAM-binding methyltransferase superfamily. RNA methyltransferase TrmH family.</text>
</comment>
<proteinExistence type="inferred from homology"/>
<keyword evidence="6" id="KW-1185">Reference proteome</keyword>
<sequence length="246" mass="26009">MGSLIYGVNPVLEALKSRQRKPLELLVLHGAESSRLSAVCEAARARRVAIRSLDRRELDALAEGARHQGVALRLESQSVIALEDLLDLWRNAGGKGVILVLDGITDPHNLGALARSAEAVGCQGIVLPKDRSCPITAAAEKASAGALAYLPVCRVTNVARSLEVFKQAGFWVYGLAGDAGSQSLYDTDLRGNVVLVVGGEGKGLRDNVRKHCDALLAIPMRGQVSSLNASVAGGVALFEVLRQQTV</sequence>
<dbReference type="eggNOG" id="COG0566">
    <property type="taxonomic scope" value="Bacteria"/>
</dbReference>
<gene>
    <name evidence="5" type="primary">rlmB</name>
    <name evidence="5" type="ordered locus">Pcar_0685</name>
</gene>
<dbReference type="Pfam" id="PF00588">
    <property type="entry name" value="SpoU_methylase"/>
    <property type="match status" value="1"/>
</dbReference>
<dbReference type="InterPro" id="IPR001537">
    <property type="entry name" value="SpoU_MeTrfase"/>
</dbReference>
<organism evidence="5 6">
    <name type="scientific">Syntrophotalea carbinolica (strain DSM 2380 / NBRC 103641 / GraBd1)</name>
    <name type="common">Pelobacter carbinolicus</name>
    <dbReference type="NCBI Taxonomy" id="338963"/>
    <lineage>
        <taxon>Bacteria</taxon>
        <taxon>Pseudomonadati</taxon>
        <taxon>Thermodesulfobacteriota</taxon>
        <taxon>Desulfuromonadia</taxon>
        <taxon>Desulfuromonadales</taxon>
        <taxon>Syntrophotaleaceae</taxon>
        <taxon>Syntrophotalea</taxon>
    </lineage>
</organism>
<dbReference type="InterPro" id="IPR004441">
    <property type="entry name" value="rRNA_MeTrfase_TrmH"/>
</dbReference>
<dbReference type="InterPro" id="IPR013123">
    <property type="entry name" value="SpoU_subst-bd"/>
</dbReference>
<protein>
    <submittedName>
        <fullName evidence="5">23S rRNA (2'-O-methyl-G2251)-methyltransferase</fullName>
    </submittedName>
</protein>
<name>Q3A6R3_SYNC1</name>
<evidence type="ECO:0000259" key="4">
    <source>
        <dbReference type="SMART" id="SM00967"/>
    </source>
</evidence>
<evidence type="ECO:0000313" key="5">
    <source>
        <dbReference type="EMBL" id="ABA87944.1"/>
    </source>
</evidence>
<dbReference type="GO" id="GO:0005829">
    <property type="term" value="C:cytosol"/>
    <property type="evidence" value="ECO:0007669"/>
    <property type="project" value="TreeGrafter"/>
</dbReference>
<dbReference type="FunFam" id="3.40.1280.10:FF:000008">
    <property type="entry name" value="Group 3 RNA methyltransferase TrmH"/>
    <property type="match status" value="1"/>
</dbReference>
<dbReference type="GO" id="GO:0006396">
    <property type="term" value="P:RNA processing"/>
    <property type="evidence" value="ECO:0007669"/>
    <property type="project" value="InterPro"/>
</dbReference>
<evidence type="ECO:0000313" key="6">
    <source>
        <dbReference type="Proteomes" id="UP000002534"/>
    </source>
</evidence>
<dbReference type="CDD" id="cd18103">
    <property type="entry name" value="SpoU-like_RlmB"/>
    <property type="match status" value="1"/>
</dbReference>
<dbReference type="GO" id="GO:0003723">
    <property type="term" value="F:RNA binding"/>
    <property type="evidence" value="ECO:0007669"/>
    <property type="project" value="InterPro"/>
</dbReference>
<dbReference type="SMART" id="SM00967">
    <property type="entry name" value="SpoU_sub_bind"/>
    <property type="match status" value="1"/>
</dbReference>
<dbReference type="PANTHER" id="PTHR46429:SF1">
    <property type="entry name" value="23S RRNA (GUANOSINE-2'-O-)-METHYLTRANSFERASE RLMB"/>
    <property type="match status" value="1"/>
</dbReference>
<feature type="domain" description="RNA 2-O ribose methyltransferase substrate binding" evidence="4">
    <location>
        <begin position="4"/>
        <end position="80"/>
    </location>
</feature>
<dbReference type="GO" id="GO:0032259">
    <property type="term" value="P:methylation"/>
    <property type="evidence" value="ECO:0007669"/>
    <property type="project" value="UniProtKB-KW"/>
</dbReference>
<evidence type="ECO:0000256" key="3">
    <source>
        <dbReference type="ARBA" id="ARBA00022679"/>
    </source>
</evidence>
<dbReference type="PANTHER" id="PTHR46429">
    <property type="entry name" value="23S RRNA (GUANOSINE-2'-O-)-METHYLTRANSFERASE RLMB"/>
    <property type="match status" value="1"/>
</dbReference>
<reference evidence="5 6" key="2">
    <citation type="journal article" date="2012" name="BMC Genomics">
        <title>The genome of Pelobacter carbinolicus reveals surprising metabolic capabilities and physiological features.</title>
        <authorList>
            <person name="Aklujkar M."/>
            <person name="Haveman S.A."/>
            <person name="Didonato R.Jr."/>
            <person name="Chertkov O."/>
            <person name="Han C.S."/>
            <person name="Land M.L."/>
            <person name="Brown P."/>
            <person name="Lovley D.R."/>
        </authorList>
    </citation>
    <scope>NUCLEOTIDE SEQUENCE [LARGE SCALE GENOMIC DNA]</scope>
    <source>
        <strain evidence="6">DSM 2380 / NBRC 103641 / GraBd1</strain>
    </source>
</reference>
<dbReference type="InterPro" id="IPR029028">
    <property type="entry name" value="Alpha/beta_knot_MTases"/>
</dbReference>
<dbReference type="AlphaFoldDB" id="Q3A6R3"/>
<keyword evidence="2 5" id="KW-0489">Methyltransferase</keyword>
<evidence type="ECO:0000256" key="1">
    <source>
        <dbReference type="ARBA" id="ARBA00007228"/>
    </source>
</evidence>
<dbReference type="SUPFAM" id="SSF75217">
    <property type="entry name" value="alpha/beta knot"/>
    <property type="match status" value="1"/>
</dbReference>
<dbReference type="Gene3D" id="3.40.1280.10">
    <property type="match status" value="1"/>
</dbReference>
<dbReference type="GO" id="GO:0008173">
    <property type="term" value="F:RNA methyltransferase activity"/>
    <property type="evidence" value="ECO:0007669"/>
    <property type="project" value="InterPro"/>
</dbReference>
<dbReference type="RefSeq" id="WP_011340387.1">
    <property type="nucleotide sequence ID" value="NC_007498.2"/>
</dbReference>
<dbReference type="STRING" id="338963.Pcar_0685"/>
<dbReference type="Proteomes" id="UP000002534">
    <property type="component" value="Chromosome"/>
</dbReference>
<dbReference type="SUPFAM" id="SSF55315">
    <property type="entry name" value="L30e-like"/>
    <property type="match status" value="1"/>
</dbReference>
<dbReference type="KEGG" id="pca:Pcar_0685"/>